<evidence type="ECO:0000313" key="2">
    <source>
        <dbReference type="EMBL" id="CDH19696.1"/>
    </source>
</evidence>
<protein>
    <submittedName>
        <fullName evidence="2">Uncharacterized protein</fullName>
    </submittedName>
</protein>
<evidence type="ECO:0000256" key="1">
    <source>
        <dbReference type="SAM" id="Phobius"/>
    </source>
</evidence>
<reference evidence="2" key="1">
    <citation type="submission" date="2013-07" db="EMBL/GenBank/DDBJ databases">
        <title>Sub-species coevolution in mutualistic symbiosis.</title>
        <authorList>
            <person name="Murfin K."/>
            <person name="Klassen J."/>
            <person name="Lee M."/>
            <person name="Forst S."/>
            <person name="Stock P."/>
            <person name="Goodrich-Blair H."/>
        </authorList>
    </citation>
    <scope>NUCLEOTIDE SEQUENCE [LARGE SCALE GENOMIC DNA]</scope>
    <source>
        <strain evidence="2">Kraussei Quebec</strain>
    </source>
</reference>
<gene>
    <name evidence="2" type="ORF">XBKQ1_2240015</name>
</gene>
<name>A0A077PG96_XENBV</name>
<accession>A0A077PG96</accession>
<comment type="caution">
    <text evidence="2">The sequence shown here is derived from an EMBL/GenBank/DDBJ whole genome shotgun (WGS) entry which is preliminary data.</text>
</comment>
<dbReference type="AlphaFoldDB" id="A0A077PG96"/>
<keyword evidence="3" id="KW-1185">Reference proteome</keyword>
<dbReference type="Proteomes" id="UP000028500">
    <property type="component" value="Unassembled WGS sequence"/>
</dbReference>
<dbReference type="EMBL" id="CBSY010000140">
    <property type="protein sequence ID" value="CDH19696.1"/>
    <property type="molecule type" value="Genomic_DNA"/>
</dbReference>
<keyword evidence="1" id="KW-0472">Membrane</keyword>
<sequence>MLINFTPESSTYTTENICHFKYYVTYITKLTLFIMILAH</sequence>
<feature type="transmembrane region" description="Helical" evidence="1">
    <location>
        <begin position="20"/>
        <end position="38"/>
    </location>
</feature>
<keyword evidence="1" id="KW-0812">Transmembrane</keyword>
<evidence type="ECO:0000313" key="3">
    <source>
        <dbReference type="Proteomes" id="UP000028500"/>
    </source>
</evidence>
<keyword evidence="1" id="KW-1133">Transmembrane helix</keyword>
<organism evidence="2 3">
    <name type="scientific">Xenorhabdus bovienii str. kraussei Quebec</name>
    <dbReference type="NCBI Taxonomy" id="1398203"/>
    <lineage>
        <taxon>Bacteria</taxon>
        <taxon>Pseudomonadati</taxon>
        <taxon>Pseudomonadota</taxon>
        <taxon>Gammaproteobacteria</taxon>
        <taxon>Enterobacterales</taxon>
        <taxon>Morganellaceae</taxon>
        <taxon>Xenorhabdus</taxon>
    </lineage>
</organism>
<dbReference type="HOGENOM" id="CLU_3319516_0_0_6"/>
<proteinExistence type="predicted"/>